<sequence length="296" mass="32757">MGKTLEVTADRSASIDDLVAAGELLDMRFQPGRSSLSLRAAKLLHALVRAAGADAGLPKVHRIALSKLNYDHHLSKEEVLDIVREMFGVIVELQVVNSKGKRATKVGPLLSDVERDEEKDGELRYELSPVLRATLKNSNHWAVLSRKAVMSFQSRYSLRLYELLSRRVGLERVTSEYFTTDDIRAVFGVPHNKLPRWQDLKANVIEPAIVEVSQLTGLMVKYQPVKTGRSVVGINLVWREKDAQARKAASRELDRSSIGRAARRTGTVEAIVDQAPSSDLAAALESLGRSLAGKLR</sequence>
<evidence type="ECO:0000313" key="2">
    <source>
        <dbReference type="EMBL" id="EXX76618.1"/>
    </source>
</evidence>
<protein>
    <recommendedName>
        <fullName evidence="1">Initiator Rep protein WH1 domain-containing protein</fullName>
    </recommendedName>
</protein>
<dbReference type="Pfam" id="PF21205">
    <property type="entry name" value="Rep3_C"/>
    <property type="match status" value="1"/>
</dbReference>
<dbReference type="SUPFAM" id="SSF46785">
    <property type="entry name" value="Winged helix' DNA-binding domain"/>
    <property type="match status" value="1"/>
</dbReference>
<proteinExistence type="predicted"/>
<reference evidence="2 3" key="1">
    <citation type="submission" date="2014-02" db="EMBL/GenBank/DDBJ databases">
        <title>Single nucleus genome sequencing reveals high similarity among nuclei of an endomycorrhizal fungus.</title>
        <authorList>
            <person name="Lin K."/>
            <person name="Geurts R."/>
            <person name="Zhang Z."/>
            <person name="Limpens E."/>
            <person name="Saunders D.G."/>
            <person name="Mu D."/>
            <person name="Pang E."/>
            <person name="Cao H."/>
            <person name="Cha H."/>
            <person name="Lin T."/>
            <person name="Zhou Q."/>
            <person name="Shang Y."/>
            <person name="Li Y."/>
            <person name="Ivanov S."/>
            <person name="Sharma T."/>
            <person name="Velzen R.V."/>
            <person name="Ruijter N.D."/>
            <person name="Aanen D.K."/>
            <person name="Win J."/>
            <person name="Kamoun S."/>
            <person name="Bisseling T."/>
            <person name="Huang S."/>
        </authorList>
    </citation>
    <scope>NUCLEOTIDE SEQUENCE [LARGE SCALE GENOMIC DNA]</scope>
    <source>
        <strain evidence="3">DAOM197198w</strain>
    </source>
</reference>
<accession>A0A015NBR0</accession>
<organism evidence="2 3">
    <name type="scientific">Rhizophagus irregularis (strain DAOM 197198w)</name>
    <name type="common">Glomus intraradices</name>
    <dbReference type="NCBI Taxonomy" id="1432141"/>
    <lineage>
        <taxon>Eukaryota</taxon>
        <taxon>Fungi</taxon>
        <taxon>Fungi incertae sedis</taxon>
        <taxon>Mucoromycota</taxon>
        <taxon>Glomeromycotina</taxon>
        <taxon>Glomeromycetes</taxon>
        <taxon>Glomerales</taxon>
        <taxon>Glomeraceae</taxon>
        <taxon>Rhizophagus</taxon>
    </lineage>
</organism>
<gene>
    <name evidence="2" type="ORF">RirG_031440</name>
</gene>
<comment type="caution">
    <text evidence="2">The sequence shown here is derived from an EMBL/GenBank/DDBJ whole genome shotgun (WGS) entry which is preliminary data.</text>
</comment>
<evidence type="ECO:0000313" key="3">
    <source>
        <dbReference type="Proteomes" id="UP000022910"/>
    </source>
</evidence>
<dbReference type="AlphaFoldDB" id="A0A015NBR0"/>
<dbReference type="GO" id="GO:0003887">
    <property type="term" value="F:DNA-directed DNA polymerase activity"/>
    <property type="evidence" value="ECO:0007669"/>
    <property type="project" value="InterPro"/>
</dbReference>
<feature type="domain" description="Initiator Rep protein WH1" evidence="1">
    <location>
        <begin position="34"/>
        <end position="165"/>
    </location>
</feature>
<dbReference type="InterPro" id="IPR000525">
    <property type="entry name" value="Initiator_Rep_WH1"/>
</dbReference>
<keyword evidence="3" id="KW-1185">Reference proteome</keyword>
<dbReference type="GO" id="GO:0006270">
    <property type="term" value="P:DNA replication initiation"/>
    <property type="evidence" value="ECO:0007669"/>
    <property type="project" value="InterPro"/>
</dbReference>
<dbReference type="InterPro" id="IPR036388">
    <property type="entry name" value="WH-like_DNA-bd_sf"/>
</dbReference>
<dbReference type="Pfam" id="PF01051">
    <property type="entry name" value="Rep3_N"/>
    <property type="match status" value="1"/>
</dbReference>
<dbReference type="Gene3D" id="1.10.10.10">
    <property type="entry name" value="Winged helix-like DNA-binding domain superfamily/Winged helix DNA-binding domain"/>
    <property type="match status" value="1"/>
</dbReference>
<dbReference type="InterPro" id="IPR036390">
    <property type="entry name" value="WH_DNA-bd_sf"/>
</dbReference>
<dbReference type="EMBL" id="JEMT01011962">
    <property type="protein sequence ID" value="EXX76618.1"/>
    <property type="molecule type" value="Genomic_DNA"/>
</dbReference>
<name>A0A015NBR0_RHIIW</name>
<evidence type="ECO:0000259" key="1">
    <source>
        <dbReference type="Pfam" id="PF01051"/>
    </source>
</evidence>
<dbReference type="Proteomes" id="UP000022910">
    <property type="component" value="Unassembled WGS sequence"/>
</dbReference>
<dbReference type="HOGENOM" id="CLU_940571_0_0_1"/>